<comment type="pathway">
    <text evidence="1">Cofactor biosynthesis; thiamine diphosphate biosynthesis.</text>
</comment>
<dbReference type="RefSeq" id="WP_181741345.1">
    <property type="nucleotide sequence ID" value="NZ_JACEOL010000039.1"/>
</dbReference>
<dbReference type="InterPro" id="IPR036206">
    <property type="entry name" value="ThiamineP_synth_sf"/>
</dbReference>
<dbReference type="GO" id="GO:0009228">
    <property type="term" value="P:thiamine biosynthetic process"/>
    <property type="evidence" value="ECO:0007669"/>
    <property type="project" value="UniProtKB-KW"/>
</dbReference>
<dbReference type="PANTHER" id="PTHR20857:SF22">
    <property type="entry name" value="THIAZOLE TAUTOMERASE"/>
    <property type="match status" value="1"/>
</dbReference>
<dbReference type="Pfam" id="PF02581">
    <property type="entry name" value="TMP-TENI"/>
    <property type="match status" value="1"/>
</dbReference>
<sequence length="203" mass="22669">MELHIISASYQTINDLKKQWTRLYPWVDAFHLRYKEKTKKEVWQMACSLLKETPIPAKSLVINGHADLAETLEAGGLHLPEKWPISREILARLKGKMRVGRSVHSVESAIEAEREGMDYVLVGHIFPSASKPGLSPLGVERLREFVKACSIPVIAIGGIGTQNVDKIKPTGSRGVAVISAVTNHSHPEQVAEEMKRRWNFASQ</sequence>
<evidence type="ECO:0000256" key="2">
    <source>
        <dbReference type="ARBA" id="ARBA00022977"/>
    </source>
</evidence>
<dbReference type="Gene3D" id="3.20.20.70">
    <property type="entry name" value="Aldolase class I"/>
    <property type="match status" value="1"/>
</dbReference>
<dbReference type="EMBL" id="JACEOL010000039">
    <property type="protein sequence ID" value="MBA4603125.1"/>
    <property type="molecule type" value="Genomic_DNA"/>
</dbReference>
<evidence type="ECO:0000313" key="4">
    <source>
        <dbReference type="EMBL" id="MBA4603125.1"/>
    </source>
</evidence>
<keyword evidence="2" id="KW-0784">Thiamine biosynthesis</keyword>
<proteinExistence type="predicted"/>
<evidence type="ECO:0000259" key="3">
    <source>
        <dbReference type="Pfam" id="PF02581"/>
    </source>
</evidence>
<dbReference type="GO" id="GO:0005737">
    <property type="term" value="C:cytoplasm"/>
    <property type="evidence" value="ECO:0007669"/>
    <property type="project" value="TreeGrafter"/>
</dbReference>
<dbReference type="InterPro" id="IPR013785">
    <property type="entry name" value="Aldolase_TIM"/>
</dbReference>
<dbReference type="InterPro" id="IPR022998">
    <property type="entry name" value="ThiamineP_synth_TenI"/>
</dbReference>
<evidence type="ECO:0000256" key="1">
    <source>
        <dbReference type="ARBA" id="ARBA00004948"/>
    </source>
</evidence>
<accession>A0A7W2ASW8</accession>
<name>A0A7W2ASW8_9BACL</name>
<evidence type="ECO:0000313" key="5">
    <source>
        <dbReference type="Proteomes" id="UP000538292"/>
    </source>
</evidence>
<dbReference type="SUPFAM" id="SSF51391">
    <property type="entry name" value="Thiamin phosphate synthase"/>
    <property type="match status" value="1"/>
</dbReference>
<dbReference type="AlphaFoldDB" id="A0A7W2ASW8"/>
<comment type="caution">
    <text evidence="4">The sequence shown here is derived from an EMBL/GenBank/DDBJ whole genome shotgun (WGS) entry which is preliminary data.</text>
</comment>
<feature type="domain" description="Thiamine phosphate synthase/TenI" evidence="3">
    <location>
        <begin position="24"/>
        <end position="181"/>
    </location>
</feature>
<protein>
    <submittedName>
        <fullName evidence="4">Thiamine phosphate synthase</fullName>
    </submittedName>
</protein>
<keyword evidence="5" id="KW-1185">Reference proteome</keyword>
<dbReference type="Proteomes" id="UP000538292">
    <property type="component" value="Unassembled WGS sequence"/>
</dbReference>
<gene>
    <name evidence="4" type="ORF">H2C83_12515</name>
</gene>
<dbReference type="CDD" id="cd00564">
    <property type="entry name" value="TMP_TenI"/>
    <property type="match status" value="1"/>
</dbReference>
<dbReference type="GO" id="GO:0004789">
    <property type="term" value="F:thiamine-phosphate diphosphorylase activity"/>
    <property type="evidence" value="ECO:0007669"/>
    <property type="project" value="TreeGrafter"/>
</dbReference>
<dbReference type="PANTHER" id="PTHR20857">
    <property type="entry name" value="THIAMINE-PHOSPHATE PYROPHOSPHORYLASE"/>
    <property type="match status" value="1"/>
</dbReference>
<organism evidence="4 5">
    <name type="scientific">Thermoactinomyces mirandus</name>
    <dbReference type="NCBI Taxonomy" id="2756294"/>
    <lineage>
        <taxon>Bacteria</taxon>
        <taxon>Bacillati</taxon>
        <taxon>Bacillota</taxon>
        <taxon>Bacilli</taxon>
        <taxon>Bacillales</taxon>
        <taxon>Thermoactinomycetaceae</taxon>
        <taxon>Thermoactinomyces</taxon>
    </lineage>
</organism>
<reference evidence="4 5" key="1">
    <citation type="submission" date="2020-07" db="EMBL/GenBank/DDBJ databases">
        <title>Thermoactinomyces phylogeny.</title>
        <authorList>
            <person name="Dunlap C."/>
        </authorList>
    </citation>
    <scope>NUCLEOTIDE SEQUENCE [LARGE SCALE GENOMIC DNA]</scope>
    <source>
        <strain evidence="4 5">AMNI-1</strain>
    </source>
</reference>